<feature type="compositionally biased region" description="Polar residues" evidence="1">
    <location>
        <begin position="56"/>
        <end position="75"/>
    </location>
</feature>
<evidence type="ECO:0000313" key="2">
    <source>
        <dbReference type="EMBL" id="CCC11673.1"/>
    </source>
</evidence>
<dbReference type="VEuPathDB" id="FungiDB:SMAC_04655"/>
<gene>
    <name evidence="2" type="ORF">SMAC_04655</name>
</gene>
<dbReference type="EMBL" id="CABT02000021">
    <property type="protein sequence ID" value="CCC11673.1"/>
    <property type="molecule type" value="Genomic_DNA"/>
</dbReference>
<name>F7W223_SORMK</name>
<evidence type="ECO:0000313" key="3">
    <source>
        <dbReference type="Proteomes" id="UP000001881"/>
    </source>
</evidence>
<organism evidence="2 3">
    <name type="scientific">Sordaria macrospora (strain ATCC MYA-333 / DSM 997 / K(L3346) / K-hell)</name>
    <dbReference type="NCBI Taxonomy" id="771870"/>
    <lineage>
        <taxon>Eukaryota</taxon>
        <taxon>Fungi</taxon>
        <taxon>Dikarya</taxon>
        <taxon>Ascomycota</taxon>
        <taxon>Pezizomycotina</taxon>
        <taxon>Sordariomycetes</taxon>
        <taxon>Sordariomycetidae</taxon>
        <taxon>Sordariales</taxon>
        <taxon>Sordariaceae</taxon>
        <taxon>Sordaria</taxon>
    </lineage>
</organism>
<keyword evidence="3" id="KW-1185">Reference proteome</keyword>
<dbReference type="HOGENOM" id="CLU_2672675_0_0_1"/>
<dbReference type="Proteomes" id="UP000001881">
    <property type="component" value="Unassembled WGS sequence"/>
</dbReference>
<comment type="caution">
    <text evidence="2">The sequence shown here is derived from an EMBL/GenBank/DDBJ whole genome shotgun (WGS) entry which is preliminary data.</text>
</comment>
<sequence>MTASADLSVINRNNTRGHGSERHSGGSPYRQQSPAKSHRLQPIGVNPGAMDDTNHRPPNSHSTSIFYVQQRNIRH</sequence>
<reference evidence="2 3" key="1">
    <citation type="journal article" date="2010" name="PLoS Genet.">
        <title>De novo assembly of a 40 Mb eukaryotic genome from short sequence reads: Sordaria macrospora, a model organism for fungal morphogenesis.</title>
        <authorList>
            <person name="Nowrousian M."/>
            <person name="Stajich J."/>
            <person name="Chu M."/>
            <person name="Engh I."/>
            <person name="Espagne E."/>
            <person name="Halliday K."/>
            <person name="Kamerewerd J."/>
            <person name="Kempken F."/>
            <person name="Knab B."/>
            <person name="Kuo H.C."/>
            <person name="Osiewacz H.D."/>
            <person name="Poeggeler S."/>
            <person name="Read N."/>
            <person name="Seiler S."/>
            <person name="Smith K."/>
            <person name="Zickler D."/>
            <person name="Kueck U."/>
            <person name="Freitag M."/>
        </authorList>
    </citation>
    <scope>NUCLEOTIDE SEQUENCE [LARGE SCALE GENOMIC DNA]</scope>
    <source>
        <strain evidence="3">ATCC MYA-333 / DSM 997 / K(L3346) / K-hell</strain>
        <tissue evidence="2">Mycelium</tissue>
    </source>
</reference>
<protein>
    <submittedName>
        <fullName evidence="2">WGS project CABT00000000 data, contig 2.21</fullName>
    </submittedName>
</protein>
<proteinExistence type="predicted"/>
<feature type="region of interest" description="Disordered" evidence="1">
    <location>
        <begin position="1"/>
        <end position="75"/>
    </location>
</feature>
<dbReference type="AlphaFoldDB" id="F7W223"/>
<dbReference type="InParanoid" id="F7W223"/>
<accession>F7W223</accession>
<feature type="compositionally biased region" description="Polar residues" evidence="1">
    <location>
        <begin position="1"/>
        <end position="14"/>
    </location>
</feature>
<evidence type="ECO:0000256" key="1">
    <source>
        <dbReference type="SAM" id="MobiDB-lite"/>
    </source>
</evidence>